<dbReference type="Proteomes" id="UP000707071">
    <property type="component" value="Unassembled WGS sequence"/>
</dbReference>
<dbReference type="AlphaFoldDB" id="A0A9P7QFS8"/>
<evidence type="ECO:0000313" key="3">
    <source>
        <dbReference type="Proteomes" id="UP000707071"/>
    </source>
</evidence>
<reference evidence="2 3" key="1">
    <citation type="journal article" date="2020" name="bioRxiv">
        <title>Whole genome comparisons of ergot fungi reveals the divergence and evolution of species within the genus Claviceps are the result of varying mechanisms driving genome evolution and host range expansion.</title>
        <authorList>
            <person name="Wyka S.A."/>
            <person name="Mondo S.J."/>
            <person name="Liu M."/>
            <person name="Dettman J."/>
            <person name="Nalam V."/>
            <person name="Broders K.D."/>
        </authorList>
    </citation>
    <scope>NUCLEOTIDE SEQUENCE [LARGE SCALE GENOMIC DNA]</scope>
    <source>
        <strain evidence="2 3">Clav52</strain>
    </source>
</reference>
<proteinExistence type="predicted"/>
<organism evidence="2 3">
    <name type="scientific">Claviceps aff. purpurea</name>
    <dbReference type="NCBI Taxonomy" id="1967640"/>
    <lineage>
        <taxon>Eukaryota</taxon>
        <taxon>Fungi</taxon>
        <taxon>Dikarya</taxon>
        <taxon>Ascomycota</taxon>
        <taxon>Pezizomycotina</taxon>
        <taxon>Sordariomycetes</taxon>
        <taxon>Hypocreomycetidae</taxon>
        <taxon>Hypocreales</taxon>
        <taxon>Clavicipitaceae</taxon>
        <taxon>Claviceps</taxon>
    </lineage>
</organism>
<evidence type="ECO:0000256" key="1">
    <source>
        <dbReference type="SAM" id="MobiDB-lite"/>
    </source>
</evidence>
<comment type="caution">
    <text evidence="2">The sequence shown here is derived from an EMBL/GenBank/DDBJ whole genome shotgun (WGS) entry which is preliminary data.</text>
</comment>
<accession>A0A9P7QFS8</accession>
<dbReference type="EMBL" id="SRRH01000310">
    <property type="protein sequence ID" value="KAG6291484.1"/>
    <property type="molecule type" value="Genomic_DNA"/>
</dbReference>
<sequence length="243" mass="27982">MSLILQGAFEHEYPEISKHFQDLLKTCPSLAKAMDPRSMEAGEGEHHKQGSNIKADSDHVNPSALHRQKPIRQLGADFIGITKSLKLQRSHPFFAKLKQAYQRDYNKPHEVNLHQAELRWHEKVAFTTRNEKRFCFKVGDFVKISKGLPADDDSHDTRYCRLEGVITHGLTYDCHLFAVVRLARRRPQGSTDAEDVLLRGRPIHKLESEQEIVGLWRIEGEYIWMGSVEDDGLIQLEFDIDAR</sequence>
<gene>
    <name evidence="2" type="ORF">E4U09_003921</name>
</gene>
<keyword evidence="3" id="KW-1185">Reference proteome</keyword>
<feature type="region of interest" description="Disordered" evidence="1">
    <location>
        <begin position="37"/>
        <end position="63"/>
    </location>
</feature>
<name>A0A9P7QFS8_9HYPO</name>
<protein>
    <submittedName>
        <fullName evidence="2">Uncharacterized protein</fullName>
    </submittedName>
</protein>
<evidence type="ECO:0000313" key="2">
    <source>
        <dbReference type="EMBL" id="KAG6291484.1"/>
    </source>
</evidence>
<feature type="compositionally biased region" description="Basic and acidic residues" evidence="1">
    <location>
        <begin position="37"/>
        <end position="48"/>
    </location>
</feature>